<reference evidence="7 8" key="1">
    <citation type="submission" date="2019-03" db="EMBL/GenBank/DDBJ databases">
        <title>Rhodosporidium diobovatum UCD-FST 08-225 genome sequencing, assembly, and annotation.</title>
        <authorList>
            <person name="Fakankun I.U."/>
            <person name="Fristensky B."/>
            <person name="Levin D.B."/>
        </authorList>
    </citation>
    <scope>NUCLEOTIDE SEQUENCE [LARGE SCALE GENOMIC DNA]</scope>
    <source>
        <strain evidence="7 8">UCD-FST 08-225</strain>
    </source>
</reference>
<keyword evidence="4 5" id="KW-0472">Membrane</keyword>
<dbReference type="STRING" id="5288.A0A5C5FQI7"/>
<gene>
    <name evidence="7" type="ORF">DMC30DRAFT_401188</name>
</gene>
<dbReference type="OrthoDB" id="3358017at2759"/>
<dbReference type="PANTHER" id="PTHR31465">
    <property type="entry name" value="PROTEIN RTA1-RELATED"/>
    <property type="match status" value="1"/>
</dbReference>
<feature type="signal peptide" evidence="6">
    <location>
        <begin position="1"/>
        <end position="21"/>
    </location>
</feature>
<evidence type="ECO:0000313" key="7">
    <source>
        <dbReference type="EMBL" id="TNY19147.1"/>
    </source>
</evidence>
<feature type="transmembrane region" description="Helical" evidence="5">
    <location>
        <begin position="73"/>
        <end position="94"/>
    </location>
</feature>
<sequence length="349" mass="38021">MAPSTLLRLSALAALTSVASAASGDVNTAVTADGERIIAGYVPSIALAVVGIVLYGASTLALWVQWFRTGRKLYMLTLNISMACFTLGLVLRIVYHDNLASLGSYIAMYMFVLLSPCAFLAHNYLMLSRLSQAMGPDATSALFLPARRVGTIFIWSDVVTFLLQAGGGGLTASGNASSAKTGKTIALAGLIIQLVSYCLFTSLLIVFNINIRRRHPHLARPAQPFKLGSYRFWAKSRVYDWRPLAWVVMLSCVGVITRSVFRIVEYSEGYYGELATTEGYFYGLDALPLWLAMTLYVFFNPARFIEGAREQQQAANTQYALEAGGATVDRYATGGSDKAWQQHGLKTQG</sequence>
<feature type="transmembrane region" description="Helical" evidence="5">
    <location>
        <begin position="185"/>
        <end position="207"/>
    </location>
</feature>
<proteinExistence type="predicted"/>
<organism evidence="7 8">
    <name type="scientific">Rhodotorula diobovata</name>
    <dbReference type="NCBI Taxonomy" id="5288"/>
    <lineage>
        <taxon>Eukaryota</taxon>
        <taxon>Fungi</taxon>
        <taxon>Dikarya</taxon>
        <taxon>Basidiomycota</taxon>
        <taxon>Pucciniomycotina</taxon>
        <taxon>Microbotryomycetes</taxon>
        <taxon>Sporidiobolales</taxon>
        <taxon>Sporidiobolaceae</taxon>
        <taxon>Rhodotorula</taxon>
    </lineage>
</organism>
<feature type="transmembrane region" description="Helical" evidence="5">
    <location>
        <begin position="146"/>
        <end position="165"/>
    </location>
</feature>
<keyword evidence="8" id="KW-1185">Reference proteome</keyword>
<accession>A0A5C5FQI7</accession>
<comment type="subcellular location">
    <subcellularLocation>
        <location evidence="1">Membrane</location>
        <topology evidence="1">Multi-pass membrane protein</topology>
    </subcellularLocation>
</comment>
<evidence type="ECO:0000256" key="2">
    <source>
        <dbReference type="ARBA" id="ARBA00022692"/>
    </source>
</evidence>
<dbReference type="EMBL" id="SOZI01000106">
    <property type="protein sequence ID" value="TNY19147.1"/>
    <property type="molecule type" value="Genomic_DNA"/>
</dbReference>
<protein>
    <submittedName>
        <fullName evidence="7">RTA1 like protein-domain-containing protein</fullName>
    </submittedName>
</protein>
<feature type="chain" id="PRO_5022877162" evidence="6">
    <location>
        <begin position="22"/>
        <end position="349"/>
    </location>
</feature>
<dbReference type="Proteomes" id="UP000311382">
    <property type="component" value="Unassembled WGS sequence"/>
</dbReference>
<feature type="transmembrane region" description="Helical" evidence="5">
    <location>
        <begin position="281"/>
        <end position="299"/>
    </location>
</feature>
<evidence type="ECO:0000256" key="1">
    <source>
        <dbReference type="ARBA" id="ARBA00004141"/>
    </source>
</evidence>
<keyword evidence="2 5" id="KW-0812">Transmembrane</keyword>
<dbReference type="InterPro" id="IPR007568">
    <property type="entry name" value="RTA1"/>
</dbReference>
<feature type="transmembrane region" description="Helical" evidence="5">
    <location>
        <begin position="45"/>
        <end position="66"/>
    </location>
</feature>
<evidence type="ECO:0000256" key="3">
    <source>
        <dbReference type="ARBA" id="ARBA00022989"/>
    </source>
</evidence>
<evidence type="ECO:0000256" key="4">
    <source>
        <dbReference type="ARBA" id="ARBA00023136"/>
    </source>
</evidence>
<dbReference type="PANTHER" id="PTHR31465:SF1">
    <property type="entry name" value="PROTEIN RTA1-RELATED"/>
    <property type="match status" value="1"/>
</dbReference>
<feature type="transmembrane region" description="Helical" evidence="5">
    <location>
        <begin position="106"/>
        <end position="125"/>
    </location>
</feature>
<feature type="transmembrane region" description="Helical" evidence="5">
    <location>
        <begin position="244"/>
        <end position="261"/>
    </location>
</feature>
<keyword evidence="6" id="KW-0732">Signal</keyword>
<keyword evidence="3 5" id="KW-1133">Transmembrane helix</keyword>
<name>A0A5C5FQI7_9BASI</name>
<dbReference type="GO" id="GO:0016020">
    <property type="term" value="C:membrane"/>
    <property type="evidence" value="ECO:0007669"/>
    <property type="project" value="UniProtKB-SubCell"/>
</dbReference>
<evidence type="ECO:0000313" key="8">
    <source>
        <dbReference type="Proteomes" id="UP000311382"/>
    </source>
</evidence>
<comment type="caution">
    <text evidence="7">The sequence shown here is derived from an EMBL/GenBank/DDBJ whole genome shotgun (WGS) entry which is preliminary data.</text>
</comment>
<dbReference type="Pfam" id="PF04479">
    <property type="entry name" value="RTA1"/>
    <property type="match status" value="1"/>
</dbReference>
<evidence type="ECO:0000256" key="5">
    <source>
        <dbReference type="SAM" id="Phobius"/>
    </source>
</evidence>
<evidence type="ECO:0000256" key="6">
    <source>
        <dbReference type="SAM" id="SignalP"/>
    </source>
</evidence>
<dbReference type="AlphaFoldDB" id="A0A5C5FQI7"/>